<dbReference type="Pfam" id="PF11333">
    <property type="entry name" value="DUF3135"/>
    <property type="match status" value="1"/>
</dbReference>
<keyword evidence="3" id="KW-1185">Reference proteome</keyword>
<evidence type="ECO:0000313" key="2">
    <source>
        <dbReference type="EMBL" id="MBV0934805.1"/>
    </source>
</evidence>
<evidence type="ECO:0000313" key="3">
    <source>
        <dbReference type="Proteomes" id="UP000755551"/>
    </source>
</evidence>
<sequence length="118" mass="13611">MSTHPIVSIPDFDSLVQLAQNDPVALEQLRMELVEQHIAGRPETQRQKLERMQFRINGVIRRASNPVHTCVLLNDLLMERSADLLQKLNQIPGKRDREAIDTAQPRQPQLRLVKKKDD</sequence>
<dbReference type="RefSeq" id="WP_217336203.1">
    <property type="nucleotide sequence ID" value="NZ_JAHQZT010000038.1"/>
</dbReference>
<evidence type="ECO:0000256" key="1">
    <source>
        <dbReference type="SAM" id="MobiDB-lite"/>
    </source>
</evidence>
<protein>
    <submittedName>
        <fullName evidence="2">DUF3135 domain-containing protein</fullName>
    </submittedName>
</protein>
<name>A0ABS6MES0_9GAMM</name>
<organism evidence="2 3">
    <name type="scientific">Marinobacterium weihaiense</name>
    <dbReference type="NCBI Taxonomy" id="2851016"/>
    <lineage>
        <taxon>Bacteria</taxon>
        <taxon>Pseudomonadati</taxon>
        <taxon>Pseudomonadota</taxon>
        <taxon>Gammaproteobacteria</taxon>
        <taxon>Oceanospirillales</taxon>
        <taxon>Oceanospirillaceae</taxon>
        <taxon>Marinobacterium</taxon>
    </lineage>
</organism>
<dbReference type="Proteomes" id="UP000755551">
    <property type="component" value="Unassembled WGS sequence"/>
</dbReference>
<accession>A0ABS6MES0</accession>
<gene>
    <name evidence="2" type="ORF">KTN04_15815</name>
</gene>
<dbReference type="InterPro" id="IPR021482">
    <property type="entry name" value="DUF3135"/>
</dbReference>
<proteinExistence type="predicted"/>
<dbReference type="EMBL" id="JAHQZT010000038">
    <property type="protein sequence ID" value="MBV0934805.1"/>
    <property type="molecule type" value="Genomic_DNA"/>
</dbReference>
<reference evidence="2 3" key="1">
    <citation type="submission" date="2021-06" db="EMBL/GenBank/DDBJ databases">
        <title>Bacterium isolated from marine sediment.</title>
        <authorList>
            <person name="Zhu K.-L."/>
            <person name="Du Z.-J."/>
            <person name="Liang Q.-Y."/>
        </authorList>
    </citation>
    <scope>NUCLEOTIDE SEQUENCE [LARGE SCALE GENOMIC DNA]</scope>
    <source>
        <strain evidence="2 3">A346</strain>
    </source>
</reference>
<feature type="region of interest" description="Disordered" evidence="1">
    <location>
        <begin position="96"/>
        <end position="118"/>
    </location>
</feature>
<comment type="caution">
    <text evidence="2">The sequence shown here is derived from an EMBL/GenBank/DDBJ whole genome shotgun (WGS) entry which is preliminary data.</text>
</comment>